<dbReference type="RefSeq" id="WP_369276263.1">
    <property type="nucleotide sequence ID" value="NZ_CP163432.1"/>
</dbReference>
<name>A0AB39NCP0_9ACTN</name>
<gene>
    <name evidence="1" type="ORF">AB5J55_22710</name>
</gene>
<dbReference type="Pfam" id="PF15588">
    <property type="entry name" value="Imm10"/>
    <property type="match status" value="1"/>
</dbReference>
<protein>
    <submittedName>
        <fullName evidence="1">Imm10 family immunity protein</fullName>
    </submittedName>
</protein>
<accession>A0AB39NCP0</accession>
<organism evidence="1">
    <name type="scientific">Streptomyces sp. R11</name>
    <dbReference type="NCBI Taxonomy" id="3238625"/>
    <lineage>
        <taxon>Bacteria</taxon>
        <taxon>Bacillati</taxon>
        <taxon>Actinomycetota</taxon>
        <taxon>Actinomycetes</taxon>
        <taxon>Kitasatosporales</taxon>
        <taxon>Streptomycetaceae</taxon>
        <taxon>Streptomyces</taxon>
    </lineage>
</organism>
<evidence type="ECO:0000313" key="1">
    <source>
        <dbReference type="EMBL" id="XDQ16350.1"/>
    </source>
</evidence>
<reference evidence="1" key="1">
    <citation type="submission" date="2024-07" db="EMBL/GenBank/DDBJ databases">
        <authorList>
            <person name="Yu S.T."/>
        </authorList>
    </citation>
    <scope>NUCLEOTIDE SEQUENCE</scope>
    <source>
        <strain evidence="1">R11</strain>
    </source>
</reference>
<dbReference type="EMBL" id="CP163432">
    <property type="protein sequence ID" value="XDQ16350.1"/>
    <property type="molecule type" value="Genomic_DNA"/>
</dbReference>
<dbReference type="AlphaFoldDB" id="A0AB39NCP0"/>
<dbReference type="InterPro" id="IPR028962">
    <property type="entry name" value="Imm10"/>
</dbReference>
<proteinExistence type="predicted"/>
<sequence length="107" mass="11055">MMAGVAEGEDGSGFSLLFSCRTDEPDEQDVSLGSDTHCLVTPDQETAYGCVRAAELTGNVLRISLNTAALPALKLNDPEISSAAELAANAHSFQAEGSCVVVTGQPL</sequence>